<evidence type="ECO:0000256" key="1">
    <source>
        <dbReference type="SAM" id="MobiDB-lite"/>
    </source>
</evidence>
<evidence type="ECO:0000313" key="2">
    <source>
        <dbReference type="EMBL" id="BDU71548.1"/>
    </source>
</evidence>
<accession>A0AA48GWD3</accession>
<name>A0AA48GWD3_9BACT</name>
<feature type="compositionally biased region" description="Polar residues" evidence="1">
    <location>
        <begin position="82"/>
        <end position="101"/>
    </location>
</feature>
<dbReference type="Proteomes" id="UP001238179">
    <property type="component" value="Chromosome"/>
</dbReference>
<feature type="region of interest" description="Disordered" evidence="1">
    <location>
        <begin position="79"/>
        <end position="112"/>
    </location>
</feature>
<dbReference type="AlphaFoldDB" id="A0AA48GWD3"/>
<protein>
    <submittedName>
        <fullName evidence="2">Uncharacterized protein</fullName>
    </submittedName>
</protein>
<dbReference type="KEGG" id="msil:METEAL_07220"/>
<evidence type="ECO:0000313" key="3">
    <source>
        <dbReference type="Proteomes" id="UP001238179"/>
    </source>
</evidence>
<dbReference type="EMBL" id="AP027080">
    <property type="protein sequence ID" value="BDU71548.1"/>
    <property type="molecule type" value="Genomic_DNA"/>
</dbReference>
<keyword evidence="3" id="KW-1185">Reference proteome</keyword>
<organism evidence="2 3">
    <name type="scientific">Mesoterricola silvestris</name>
    <dbReference type="NCBI Taxonomy" id="2927979"/>
    <lineage>
        <taxon>Bacteria</taxon>
        <taxon>Pseudomonadati</taxon>
        <taxon>Acidobacteriota</taxon>
        <taxon>Holophagae</taxon>
        <taxon>Holophagales</taxon>
        <taxon>Holophagaceae</taxon>
        <taxon>Mesoterricola</taxon>
    </lineage>
</organism>
<proteinExistence type="predicted"/>
<reference evidence="3" key="1">
    <citation type="journal article" date="2023" name="Int. J. Syst. Evol. Microbiol.">
        <title>Mesoterricola silvestris gen. nov., sp. nov., Mesoterricola sediminis sp. nov., Geothrix oryzae sp. nov., Geothrix edaphica sp. nov., Geothrix rubra sp. nov., and Geothrix limicola sp. nov., six novel members of Acidobacteriota isolated from soils.</title>
        <authorList>
            <person name="Itoh H."/>
            <person name="Sugisawa Y."/>
            <person name="Mise K."/>
            <person name="Xu Z."/>
            <person name="Kuniyasu M."/>
            <person name="Ushijima N."/>
            <person name="Kawano K."/>
            <person name="Kobayashi E."/>
            <person name="Shiratori Y."/>
            <person name="Masuda Y."/>
            <person name="Senoo K."/>
        </authorList>
    </citation>
    <scope>NUCLEOTIDE SEQUENCE [LARGE SCALE GENOMIC DNA]</scope>
    <source>
        <strain evidence="3">W79</strain>
    </source>
</reference>
<sequence>MVINRMPASEIARGPAEECELMGKRLEALHAKGEFERGFKALVDGGPETGPVSVSNIGYIGDSLLRFWARRSVSVPSLGPCRSTTAPCANGSRSIPNSIGTSRKVGATAGAGPVRRSSFLRTQPDIIKPGGPGDPAYAGATASRTAVSQISVDIGVPGPALVGRHSWTSIRRKSTSSRNGSVLLFPISSASRLENPVPGIEGHLRMAGPGFLYQIRGAFFWNTLATHS</sequence>
<gene>
    <name evidence="2" type="ORF">METEAL_07220</name>
</gene>